<keyword evidence="3" id="KW-1185">Reference proteome</keyword>
<name>A0ABP3ZN51_9PSEU</name>
<dbReference type="Proteomes" id="UP001499967">
    <property type="component" value="Unassembled WGS sequence"/>
</dbReference>
<gene>
    <name evidence="2" type="ORF">GCM10009559_09300</name>
</gene>
<evidence type="ECO:0000256" key="1">
    <source>
        <dbReference type="SAM" id="MobiDB-lite"/>
    </source>
</evidence>
<protein>
    <submittedName>
        <fullName evidence="2">Uncharacterized protein</fullName>
    </submittedName>
</protein>
<feature type="compositionally biased region" description="Low complexity" evidence="1">
    <location>
        <begin position="46"/>
        <end position="57"/>
    </location>
</feature>
<feature type="region of interest" description="Disordered" evidence="1">
    <location>
        <begin position="1"/>
        <end position="73"/>
    </location>
</feature>
<reference evidence="3" key="1">
    <citation type="journal article" date="2019" name="Int. J. Syst. Evol. Microbiol.">
        <title>The Global Catalogue of Microorganisms (GCM) 10K type strain sequencing project: providing services to taxonomists for standard genome sequencing and annotation.</title>
        <authorList>
            <consortium name="The Broad Institute Genomics Platform"/>
            <consortium name="The Broad Institute Genome Sequencing Center for Infectious Disease"/>
            <person name="Wu L."/>
            <person name="Ma J."/>
        </authorList>
    </citation>
    <scope>NUCLEOTIDE SEQUENCE [LARGE SCALE GENOMIC DNA]</scope>
    <source>
        <strain evidence="3">JCM 11117</strain>
    </source>
</reference>
<sequence length="73" mass="7349">MARVVQGVGELRRPGLGTDGEVRAHRPAGGGGQTDRCGGQRRGPRRPLGSGKGPPSSHESGTPPVLLGKNGAS</sequence>
<comment type="caution">
    <text evidence="2">The sequence shown here is derived from an EMBL/GenBank/DDBJ whole genome shotgun (WGS) entry which is preliminary data.</text>
</comment>
<dbReference type="EMBL" id="BAAAHP010000024">
    <property type="protein sequence ID" value="GAA0924729.1"/>
    <property type="molecule type" value="Genomic_DNA"/>
</dbReference>
<accession>A0ABP3ZN51</accession>
<proteinExistence type="predicted"/>
<evidence type="ECO:0000313" key="3">
    <source>
        <dbReference type="Proteomes" id="UP001499967"/>
    </source>
</evidence>
<evidence type="ECO:0000313" key="2">
    <source>
        <dbReference type="EMBL" id="GAA0924729.1"/>
    </source>
</evidence>
<organism evidence="2 3">
    <name type="scientific">Pseudonocardia zijingensis</name>
    <dbReference type="NCBI Taxonomy" id="153376"/>
    <lineage>
        <taxon>Bacteria</taxon>
        <taxon>Bacillati</taxon>
        <taxon>Actinomycetota</taxon>
        <taxon>Actinomycetes</taxon>
        <taxon>Pseudonocardiales</taxon>
        <taxon>Pseudonocardiaceae</taxon>
        <taxon>Pseudonocardia</taxon>
    </lineage>
</organism>